<dbReference type="Gene3D" id="3.30.910.20">
    <property type="entry name" value="Skp domain"/>
    <property type="match status" value="1"/>
</dbReference>
<evidence type="ECO:0000256" key="4">
    <source>
        <dbReference type="SAM" id="MobiDB-lite"/>
    </source>
</evidence>
<feature type="coiled-coil region" evidence="3">
    <location>
        <begin position="86"/>
        <end position="124"/>
    </location>
</feature>
<feature type="region of interest" description="Disordered" evidence="4">
    <location>
        <begin position="182"/>
        <end position="202"/>
    </location>
</feature>
<reference evidence="6" key="1">
    <citation type="submission" date="2022-03" db="EMBL/GenBank/DDBJ databases">
        <authorList>
            <person name="Woo C.Y."/>
        </authorList>
    </citation>
    <scope>NUCLEOTIDE SEQUENCE</scope>
    <source>
        <strain evidence="6">CYS-01</strain>
    </source>
</reference>
<dbReference type="InterPro" id="IPR005632">
    <property type="entry name" value="Chaperone_Skp"/>
</dbReference>
<evidence type="ECO:0000256" key="2">
    <source>
        <dbReference type="ARBA" id="ARBA00022729"/>
    </source>
</evidence>
<organism evidence="6 7">
    <name type="scientific">Pedobacter montanisoli</name>
    <dbReference type="NCBI Taxonomy" id="2923277"/>
    <lineage>
        <taxon>Bacteria</taxon>
        <taxon>Pseudomonadati</taxon>
        <taxon>Bacteroidota</taxon>
        <taxon>Sphingobacteriia</taxon>
        <taxon>Sphingobacteriales</taxon>
        <taxon>Sphingobacteriaceae</taxon>
        <taxon>Pedobacter</taxon>
    </lineage>
</organism>
<dbReference type="InterPro" id="IPR024930">
    <property type="entry name" value="Skp_dom_sf"/>
</dbReference>
<comment type="similarity">
    <text evidence="1">Belongs to the Skp family.</text>
</comment>
<comment type="caution">
    <text evidence="6">The sequence shown here is derived from an EMBL/GenBank/DDBJ whole genome shotgun (WGS) entry which is preliminary data.</text>
</comment>
<dbReference type="Proteomes" id="UP001165460">
    <property type="component" value="Unassembled WGS sequence"/>
</dbReference>
<sequence>MRKLINVICVTAGLMLSVSVANAQQKLGHINSEAILSVWGDWTKAATEINNLSNTKQQEIDKMMGEYQTKLKAAQDKEDSRSVSNQAQVNQELEKMGKELNDLQNRIQAAREKAQKDIETKQQELFSPLHTKIGNIIKTVAKEKGFAYVFDIAASQGFNNIIYSDGGEDLTAEIKSKLGISATATTAPAATKPAAGTTKPKN</sequence>
<proteinExistence type="inferred from homology"/>
<evidence type="ECO:0000313" key="7">
    <source>
        <dbReference type="Proteomes" id="UP001165460"/>
    </source>
</evidence>
<evidence type="ECO:0000256" key="3">
    <source>
        <dbReference type="SAM" id="Coils"/>
    </source>
</evidence>
<evidence type="ECO:0000256" key="5">
    <source>
        <dbReference type="SAM" id="SignalP"/>
    </source>
</evidence>
<dbReference type="PANTHER" id="PTHR35089:SF1">
    <property type="entry name" value="CHAPERONE PROTEIN SKP"/>
    <property type="match status" value="1"/>
</dbReference>
<feature type="chain" id="PRO_5047253649" evidence="5">
    <location>
        <begin position="24"/>
        <end position="202"/>
    </location>
</feature>
<keyword evidence="3" id="KW-0175">Coiled coil</keyword>
<evidence type="ECO:0000256" key="1">
    <source>
        <dbReference type="ARBA" id="ARBA00009091"/>
    </source>
</evidence>
<name>A0ABS9ZX52_9SPHI</name>
<keyword evidence="7" id="KW-1185">Reference proteome</keyword>
<dbReference type="EMBL" id="JALGBH010000002">
    <property type="protein sequence ID" value="MCJ0742874.1"/>
    <property type="molecule type" value="Genomic_DNA"/>
</dbReference>
<dbReference type="SMART" id="SM00935">
    <property type="entry name" value="OmpH"/>
    <property type="match status" value="1"/>
</dbReference>
<accession>A0ABS9ZX52</accession>
<evidence type="ECO:0000313" key="6">
    <source>
        <dbReference type="EMBL" id="MCJ0742874.1"/>
    </source>
</evidence>
<dbReference type="Pfam" id="PF03938">
    <property type="entry name" value="OmpH"/>
    <property type="match status" value="1"/>
</dbReference>
<dbReference type="PANTHER" id="PTHR35089">
    <property type="entry name" value="CHAPERONE PROTEIN SKP"/>
    <property type="match status" value="1"/>
</dbReference>
<protein>
    <submittedName>
        <fullName evidence="6">OmpH family outer membrane protein</fullName>
    </submittedName>
</protein>
<dbReference type="SUPFAM" id="SSF111384">
    <property type="entry name" value="OmpH-like"/>
    <property type="match status" value="1"/>
</dbReference>
<keyword evidence="2 5" id="KW-0732">Signal</keyword>
<gene>
    <name evidence="6" type="ORF">MMF97_09140</name>
</gene>
<dbReference type="RefSeq" id="WP_243361731.1">
    <property type="nucleotide sequence ID" value="NZ_JALGBH010000002.1"/>
</dbReference>
<feature type="signal peptide" evidence="5">
    <location>
        <begin position="1"/>
        <end position="23"/>
    </location>
</feature>